<name>A0A847SG67_9NEIS</name>
<sequence>MRPDPDIQTCCDDTGQPLLRYQQQAGWLQVTMLAESTLPHTQNMMQVFYQVLDKLDPDRVRVDNRQLRGRLSLADSYVLLHSLPLPRRRRRMAVVEDPAWAEQVRFMETAVRNAGGMLRYFYDEEQALQWLLSE</sequence>
<dbReference type="Gene3D" id="3.40.50.10600">
    <property type="entry name" value="SpoIIaa-like domains"/>
    <property type="match status" value="1"/>
</dbReference>
<dbReference type="InterPro" id="IPR021866">
    <property type="entry name" value="SpoIIAA-like"/>
</dbReference>
<organism evidence="1 2">
    <name type="scientific">Leeia aquatica</name>
    <dbReference type="NCBI Taxonomy" id="2725557"/>
    <lineage>
        <taxon>Bacteria</taxon>
        <taxon>Pseudomonadati</taxon>
        <taxon>Pseudomonadota</taxon>
        <taxon>Betaproteobacteria</taxon>
        <taxon>Neisseriales</taxon>
        <taxon>Leeiaceae</taxon>
        <taxon>Leeia</taxon>
    </lineage>
</organism>
<evidence type="ECO:0008006" key="3">
    <source>
        <dbReference type="Google" id="ProtNLM"/>
    </source>
</evidence>
<accession>A0A847SG67</accession>
<dbReference type="InterPro" id="IPR036513">
    <property type="entry name" value="STAS_dom_sf"/>
</dbReference>
<reference evidence="1 2" key="1">
    <citation type="submission" date="2020-04" db="EMBL/GenBank/DDBJ databases">
        <title>Draft genome of Leeia sp. IMCC25680.</title>
        <authorList>
            <person name="Song J."/>
            <person name="Cho J.-C."/>
        </authorList>
    </citation>
    <scope>NUCLEOTIDE SEQUENCE [LARGE SCALE GENOMIC DNA]</scope>
    <source>
        <strain evidence="1 2">IMCC25680</strain>
    </source>
</reference>
<dbReference type="AlphaFoldDB" id="A0A847SG67"/>
<proteinExistence type="predicted"/>
<dbReference type="Pfam" id="PF11964">
    <property type="entry name" value="SpoIIAA-like"/>
    <property type="match status" value="1"/>
</dbReference>
<dbReference type="RefSeq" id="WP_168877905.1">
    <property type="nucleotide sequence ID" value="NZ_JABAIM010000003.1"/>
</dbReference>
<dbReference type="SUPFAM" id="SSF52091">
    <property type="entry name" value="SpoIIaa-like"/>
    <property type="match status" value="1"/>
</dbReference>
<evidence type="ECO:0000313" key="1">
    <source>
        <dbReference type="EMBL" id="NLR76238.1"/>
    </source>
</evidence>
<gene>
    <name evidence="1" type="ORF">HF682_13820</name>
</gene>
<evidence type="ECO:0000313" key="2">
    <source>
        <dbReference type="Proteomes" id="UP000587991"/>
    </source>
</evidence>
<dbReference type="EMBL" id="JABAIM010000003">
    <property type="protein sequence ID" value="NLR76238.1"/>
    <property type="molecule type" value="Genomic_DNA"/>
</dbReference>
<keyword evidence="2" id="KW-1185">Reference proteome</keyword>
<dbReference type="Proteomes" id="UP000587991">
    <property type="component" value="Unassembled WGS sequence"/>
</dbReference>
<dbReference type="InterPro" id="IPR038396">
    <property type="entry name" value="SpoIIAA-like_sf"/>
</dbReference>
<comment type="caution">
    <text evidence="1">The sequence shown here is derived from an EMBL/GenBank/DDBJ whole genome shotgun (WGS) entry which is preliminary data.</text>
</comment>
<protein>
    <recommendedName>
        <fullName evidence="3">STAS/SEC14 domain-containing protein</fullName>
    </recommendedName>
</protein>